<dbReference type="EMBL" id="JAVRHX010000001">
    <property type="protein sequence ID" value="MDT0594626.1"/>
    <property type="molecule type" value="Genomic_DNA"/>
</dbReference>
<reference evidence="2 3" key="1">
    <citation type="submission" date="2023-09" db="EMBL/GenBank/DDBJ databases">
        <authorList>
            <person name="Rey-Velasco X."/>
        </authorList>
    </citation>
    <scope>NUCLEOTIDE SEQUENCE [LARGE SCALE GENOMIC DNA]</scope>
    <source>
        <strain evidence="2 3">P117</strain>
    </source>
</reference>
<evidence type="ECO:0000313" key="2">
    <source>
        <dbReference type="EMBL" id="MDT0594626.1"/>
    </source>
</evidence>
<evidence type="ECO:0000259" key="1">
    <source>
        <dbReference type="Pfam" id="PF06439"/>
    </source>
</evidence>
<feature type="domain" description="3-keto-alpha-glucoside-1,2-lyase/3-keto-2-hydroxy-glucal hydratase" evidence="1">
    <location>
        <begin position="29"/>
        <end position="226"/>
    </location>
</feature>
<accession>A0ABU2ZQT5</accession>
<dbReference type="Pfam" id="PF06439">
    <property type="entry name" value="3keto-disac_hyd"/>
    <property type="match status" value="1"/>
</dbReference>
<comment type="caution">
    <text evidence="2">The sequence shown here is derived from an EMBL/GenBank/DDBJ whole genome shotgun (WGS) entry which is preliminary data.</text>
</comment>
<dbReference type="Gene3D" id="2.60.120.560">
    <property type="entry name" value="Exo-inulinase, domain 1"/>
    <property type="match status" value="1"/>
</dbReference>
<dbReference type="PROSITE" id="PS51257">
    <property type="entry name" value="PROKAR_LIPOPROTEIN"/>
    <property type="match status" value="1"/>
</dbReference>
<proteinExistence type="predicted"/>
<name>A0ABU2ZQT5_9ALTE</name>
<dbReference type="InterPro" id="IPR010496">
    <property type="entry name" value="AL/BT2_dom"/>
</dbReference>
<evidence type="ECO:0000313" key="3">
    <source>
        <dbReference type="Proteomes" id="UP001253545"/>
    </source>
</evidence>
<gene>
    <name evidence="2" type="ORF">RM552_07225</name>
</gene>
<dbReference type="Proteomes" id="UP001253545">
    <property type="component" value="Unassembled WGS sequence"/>
</dbReference>
<dbReference type="RefSeq" id="WP_311368091.1">
    <property type="nucleotide sequence ID" value="NZ_JAVRHX010000001.1"/>
</dbReference>
<sequence length="230" mass="26583">MYAKVLITIAIVFGLLSCSSNNRIYLLDANLSQFENIYDYGTATYENGELVLSSTENWFFTTKREYSDFVFEAEVLLPDVQEYSNSGIIFRAQTQQQDNGMVAVGYQAEVDPSARKWSGGFYDQGRRQWLHPLHDTRSHPDEKFVENYIPEWSEELANAYRHLEWNKYRIECKGDEIKIFVNGILTTHVIDNTDSQGLVGLQHHGSKKLIETGETDNIIKFRNVYITELD</sequence>
<organism evidence="2 3">
    <name type="scientific">Glaciecola petra</name>
    <dbReference type="NCBI Taxonomy" id="3075602"/>
    <lineage>
        <taxon>Bacteria</taxon>
        <taxon>Pseudomonadati</taxon>
        <taxon>Pseudomonadota</taxon>
        <taxon>Gammaproteobacteria</taxon>
        <taxon>Alteromonadales</taxon>
        <taxon>Alteromonadaceae</taxon>
        <taxon>Glaciecola</taxon>
    </lineage>
</organism>
<protein>
    <submittedName>
        <fullName evidence="2">DUF1080 domain-containing protein</fullName>
    </submittedName>
</protein>
<keyword evidence="3" id="KW-1185">Reference proteome</keyword>